<organism evidence="1 2">
    <name type="scientific">Myxococcus virescens</name>
    <dbReference type="NCBI Taxonomy" id="83456"/>
    <lineage>
        <taxon>Bacteria</taxon>
        <taxon>Pseudomonadati</taxon>
        <taxon>Myxococcota</taxon>
        <taxon>Myxococcia</taxon>
        <taxon>Myxococcales</taxon>
        <taxon>Cystobacterineae</taxon>
        <taxon>Myxococcaceae</taxon>
        <taxon>Myxococcus</taxon>
    </lineage>
</organism>
<sequence length="71" mass="7185">MALIAGRLTGCGGVELEDAEQSLDTNLVGQSGCTCGGARVNRGNKVGRPRRAHRAAAVSVIRPACAVPATP</sequence>
<accession>A0A511HB08</accession>
<reference evidence="1 2" key="1">
    <citation type="submission" date="2019-07" db="EMBL/GenBank/DDBJ databases">
        <title>Whole genome shotgun sequence of Myxococcus virescens NBRC 100334.</title>
        <authorList>
            <person name="Hosoyama A."/>
            <person name="Uohara A."/>
            <person name="Ohji S."/>
            <person name="Ichikawa N."/>
        </authorList>
    </citation>
    <scope>NUCLEOTIDE SEQUENCE [LARGE SCALE GENOMIC DNA]</scope>
    <source>
        <strain evidence="1 2">NBRC 100334</strain>
    </source>
</reference>
<comment type="caution">
    <text evidence="1">The sequence shown here is derived from an EMBL/GenBank/DDBJ whole genome shotgun (WGS) entry which is preliminary data.</text>
</comment>
<proteinExistence type="predicted"/>
<dbReference type="AlphaFoldDB" id="A0A511HB08"/>
<gene>
    <name evidence="1" type="ORF">MVI01_16030</name>
</gene>
<protein>
    <submittedName>
        <fullName evidence="1">Uncharacterized protein</fullName>
    </submittedName>
</protein>
<dbReference type="Proteomes" id="UP000321224">
    <property type="component" value="Unassembled WGS sequence"/>
</dbReference>
<evidence type="ECO:0000313" key="1">
    <source>
        <dbReference type="EMBL" id="GEL69819.1"/>
    </source>
</evidence>
<dbReference type="EMBL" id="BJVY01000006">
    <property type="protein sequence ID" value="GEL69819.1"/>
    <property type="molecule type" value="Genomic_DNA"/>
</dbReference>
<name>A0A511HB08_9BACT</name>
<evidence type="ECO:0000313" key="2">
    <source>
        <dbReference type="Proteomes" id="UP000321224"/>
    </source>
</evidence>